<evidence type="ECO:0000313" key="2">
    <source>
        <dbReference type="Proteomes" id="UP000199602"/>
    </source>
</evidence>
<name>A0A1H0BLP2_9BACT</name>
<keyword evidence="2" id="KW-1185">Reference proteome</keyword>
<organism evidence="1 2">
    <name type="scientific">Desulfonauticus submarinus</name>
    <dbReference type="NCBI Taxonomy" id="206665"/>
    <lineage>
        <taxon>Bacteria</taxon>
        <taxon>Pseudomonadati</taxon>
        <taxon>Thermodesulfobacteriota</taxon>
        <taxon>Desulfovibrionia</taxon>
        <taxon>Desulfovibrionales</taxon>
        <taxon>Desulfonauticaceae</taxon>
        <taxon>Desulfonauticus</taxon>
    </lineage>
</organism>
<gene>
    <name evidence="1" type="ORF">SAMN04488516_102218</name>
</gene>
<sequence>MNQKIFELGLSVDATSLYLILEALISENQALNMENIVPRWLAGEKKLSQSIQELKAHKIIDELESHLLLRPSTEWVCAAQGQ</sequence>
<protein>
    <submittedName>
        <fullName evidence="1">Uncharacterized protein</fullName>
    </submittedName>
</protein>
<dbReference type="STRING" id="206665.SAMN04488516_102218"/>
<dbReference type="OrthoDB" id="5472103at2"/>
<proteinExistence type="predicted"/>
<dbReference type="EMBL" id="FNIN01000002">
    <property type="protein sequence ID" value="SDN46576.1"/>
    <property type="molecule type" value="Genomic_DNA"/>
</dbReference>
<reference evidence="1 2" key="1">
    <citation type="submission" date="2016-10" db="EMBL/GenBank/DDBJ databases">
        <authorList>
            <person name="de Groot N.N."/>
        </authorList>
    </citation>
    <scope>NUCLEOTIDE SEQUENCE [LARGE SCALE GENOMIC DNA]</scope>
    <source>
        <strain evidence="1 2">DSM 15269</strain>
    </source>
</reference>
<evidence type="ECO:0000313" key="1">
    <source>
        <dbReference type="EMBL" id="SDN46576.1"/>
    </source>
</evidence>
<dbReference type="Proteomes" id="UP000199602">
    <property type="component" value="Unassembled WGS sequence"/>
</dbReference>
<dbReference type="RefSeq" id="WP_092063461.1">
    <property type="nucleotide sequence ID" value="NZ_FNIN01000002.1"/>
</dbReference>
<dbReference type="AlphaFoldDB" id="A0A1H0BLP2"/>
<accession>A0A1H0BLP2</accession>